<evidence type="ECO:0000256" key="9">
    <source>
        <dbReference type="ARBA" id="ARBA00023136"/>
    </source>
</evidence>
<feature type="transmembrane region" description="Helical" evidence="12">
    <location>
        <begin position="237"/>
        <end position="261"/>
    </location>
</feature>
<accession>A0A3A8AL37</accession>
<evidence type="ECO:0000256" key="10">
    <source>
        <dbReference type="PIRNR" id="PIRNR006247"/>
    </source>
</evidence>
<feature type="transmembrane region" description="Helical" evidence="12">
    <location>
        <begin position="12"/>
        <end position="30"/>
    </location>
</feature>
<dbReference type="PANTHER" id="PTHR32024:SF3">
    <property type="entry name" value="TRK SYSTEM POTASSIUM UPTAKE PROTEIN"/>
    <property type="match status" value="1"/>
</dbReference>
<reference evidence="13 14" key="1">
    <citation type="journal article" date="2018" name="Int. J. Syst. Bacteriol.">
        <title>Oceaniradius stylonemae gen. nov., sp. nov., isolated from a red alga, Stylonema cornu-cervi.</title>
        <authorList>
            <person name="Jeong S."/>
        </authorList>
    </citation>
    <scope>NUCLEOTIDE SEQUENCE [LARGE SCALE GENOMIC DNA]</scope>
    <source>
        <strain evidence="13 14">StC1</strain>
    </source>
</reference>
<comment type="similarity">
    <text evidence="10">Belongs to the TrkH potassium transport family.</text>
</comment>
<feature type="transmembrane region" description="Helical" evidence="12">
    <location>
        <begin position="178"/>
        <end position="202"/>
    </location>
</feature>
<dbReference type="InterPro" id="IPR004772">
    <property type="entry name" value="TrkH"/>
</dbReference>
<keyword evidence="3 10" id="KW-1003">Cell membrane</keyword>
<feature type="binding site" evidence="11">
    <location>
        <position position="316"/>
    </location>
    <ligand>
        <name>K(+)</name>
        <dbReference type="ChEBI" id="CHEBI:29103"/>
    </ligand>
</feature>
<evidence type="ECO:0000256" key="6">
    <source>
        <dbReference type="ARBA" id="ARBA00022958"/>
    </source>
</evidence>
<evidence type="ECO:0000256" key="7">
    <source>
        <dbReference type="ARBA" id="ARBA00022989"/>
    </source>
</evidence>
<feature type="binding site" evidence="11">
    <location>
        <position position="221"/>
    </location>
    <ligand>
        <name>K(+)</name>
        <dbReference type="ChEBI" id="CHEBI:29103"/>
    </ligand>
</feature>
<evidence type="ECO:0000256" key="1">
    <source>
        <dbReference type="ARBA" id="ARBA00004651"/>
    </source>
</evidence>
<dbReference type="PIRSF" id="PIRSF006247">
    <property type="entry name" value="TrkH"/>
    <property type="match status" value="1"/>
</dbReference>
<evidence type="ECO:0000256" key="11">
    <source>
        <dbReference type="PIRSR" id="PIRSR006247-1"/>
    </source>
</evidence>
<feature type="transmembrane region" description="Helical" evidence="12">
    <location>
        <begin position="135"/>
        <end position="157"/>
    </location>
</feature>
<evidence type="ECO:0000256" key="12">
    <source>
        <dbReference type="SAM" id="Phobius"/>
    </source>
</evidence>
<dbReference type="EMBL" id="QFWV02000007">
    <property type="protein sequence ID" value="RKF06431.1"/>
    <property type="molecule type" value="Genomic_DNA"/>
</dbReference>
<keyword evidence="8 10" id="KW-0406">Ion transport</keyword>
<evidence type="ECO:0000256" key="2">
    <source>
        <dbReference type="ARBA" id="ARBA00022448"/>
    </source>
</evidence>
<dbReference type="Proteomes" id="UP000246132">
    <property type="component" value="Unassembled WGS sequence"/>
</dbReference>
<keyword evidence="6 10" id="KW-0630">Potassium</keyword>
<keyword evidence="14" id="KW-1185">Reference proteome</keyword>
<dbReference type="GO" id="GO:0015379">
    <property type="term" value="F:potassium:chloride symporter activity"/>
    <property type="evidence" value="ECO:0007669"/>
    <property type="project" value="InterPro"/>
</dbReference>
<evidence type="ECO:0000256" key="5">
    <source>
        <dbReference type="ARBA" id="ARBA00022692"/>
    </source>
</evidence>
<gene>
    <name evidence="13" type="ORF">DEM25_012540</name>
</gene>
<feature type="binding site" evidence="11">
    <location>
        <position position="434"/>
    </location>
    <ligand>
        <name>K(+)</name>
        <dbReference type="ChEBI" id="CHEBI:29103"/>
    </ligand>
</feature>
<dbReference type="AlphaFoldDB" id="A0A3A8AL37"/>
<comment type="caution">
    <text evidence="13">The sequence shown here is derived from an EMBL/GenBank/DDBJ whole genome shotgun (WGS) entry which is preliminary data.</text>
</comment>
<organism evidence="13 14">
    <name type="scientific">Oceaniradius stylonematis</name>
    <dbReference type="NCBI Taxonomy" id="2184161"/>
    <lineage>
        <taxon>Bacteria</taxon>
        <taxon>Pseudomonadati</taxon>
        <taxon>Pseudomonadota</taxon>
        <taxon>Alphaproteobacteria</taxon>
        <taxon>Hyphomicrobiales</taxon>
        <taxon>Ahrensiaceae</taxon>
        <taxon>Oceaniradius</taxon>
    </lineage>
</organism>
<evidence type="ECO:0000313" key="14">
    <source>
        <dbReference type="Proteomes" id="UP000246132"/>
    </source>
</evidence>
<dbReference type="PANTHER" id="PTHR32024">
    <property type="entry name" value="TRK SYSTEM POTASSIUM UPTAKE PROTEIN TRKG-RELATED"/>
    <property type="match status" value="1"/>
</dbReference>
<keyword evidence="2 10" id="KW-0813">Transport</keyword>
<feature type="transmembrane region" description="Helical" evidence="12">
    <location>
        <begin position="71"/>
        <end position="93"/>
    </location>
</feature>
<feature type="binding site" evidence="11">
    <location>
        <position position="317"/>
    </location>
    <ligand>
        <name>K(+)</name>
        <dbReference type="ChEBI" id="CHEBI:29103"/>
    </ligand>
</feature>
<feature type="transmembrane region" description="Helical" evidence="12">
    <location>
        <begin position="42"/>
        <end position="59"/>
    </location>
</feature>
<proteinExistence type="inferred from homology"/>
<keyword evidence="11" id="KW-0479">Metal-binding</keyword>
<feature type="transmembrane region" description="Helical" evidence="12">
    <location>
        <begin position="457"/>
        <end position="482"/>
    </location>
</feature>
<feature type="transmembrane region" description="Helical" evidence="12">
    <location>
        <begin position="328"/>
        <end position="348"/>
    </location>
</feature>
<evidence type="ECO:0000256" key="8">
    <source>
        <dbReference type="ARBA" id="ARBA00023065"/>
    </source>
</evidence>
<dbReference type="OrthoDB" id="9810952at2"/>
<evidence type="ECO:0000256" key="4">
    <source>
        <dbReference type="ARBA" id="ARBA00022538"/>
    </source>
</evidence>
<feature type="transmembrane region" description="Helical" evidence="12">
    <location>
        <begin position="393"/>
        <end position="415"/>
    </location>
</feature>
<dbReference type="RefSeq" id="WP_109766189.1">
    <property type="nucleotide sequence ID" value="NZ_CP159474.1"/>
</dbReference>
<feature type="transmembrane region" description="Helical" evidence="12">
    <location>
        <begin position="303"/>
        <end position="321"/>
    </location>
</feature>
<evidence type="ECO:0000256" key="3">
    <source>
        <dbReference type="ARBA" id="ARBA00022475"/>
    </source>
</evidence>
<name>A0A3A8AL37_9HYPH</name>
<keyword evidence="4 10" id="KW-0633">Potassium transport</keyword>
<keyword evidence="5 12" id="KW-0812">Transmembrane</keyword>
<comment type="function">
    <text evidence="10">Low-affinity potassium transport system. Interacts with Trk system potassium uptake protein TrkA.</text>
</comment>
<dbReference type="GO" id="GO:0005886">
    <property type="term" value="C:plasma membrane"/>
    <property type="evidence" value="ECO:0007669"/>
    <property type="project" value="UniProtKB-SubCell"/>
</dbReference>
<keyword evidence="9 10" id="KW-0472">Membrane</keyword>
<dbReference type="GO" id="GO:0046872">
    <property type="term" value="F:metal ion binding"/>
    <property type="evidence" value="ECO:0007669"/>
    <property type="project" value="UniProtKB-KW"/>
</dbReference>
<protein>
    <recommendedName>
        <fullName evidence="10">Trk system potassium uptake protein</fullName>
    </recommendedName>
</protein>
<sequence>MNANMLRSAVHVSAIFAFYLATMMLIPGLVDLYYDNEDWKVFASSAAMIGGIAALVAVATRSSPPVVSTRFTFLVVNLLWLTFSAAAAVPFMFATIDISIADAFFEAVSGATASGSTVLTGLDTMPPGILLWRSMLQWIGGLGVIVLGLFILPFLKIGGASFFKIESSDRYDRPFARFSTYAYSVVGIYAALTLLCASLYAWSGMSGFDAINHAMTTMASGGFSTHDRSFAFFTNPWTHWVAIVFMIIAALPFTALILLALRARFDAFRDNQVLVFLGYTLFLAILLSMQLDISDTIEFREGFTKAVFTVVSIVTTTGYAVDNYMEWNTFTVALILMATVLGGCAGSTTGGIKATRWIVLFGIIKRSLETFIYPHAIRTVRSGSVSIPDQTQYVTMMYFGTFFMLAGIGTVLVAMTGADLVTAFSGALTALSNVGPGLGDVIGPTGTFGPLEDSAKWILAFGMLLGRLELFTVLVLLSPAFWRD</sequence>
<feature type="transmembrane region" description="Helical" evidence="12">
    <location>
        <begin position="273"/>
        <end position="291"/>
    </location>
</feature>
<dbReference type="InterPro" id="IPR003445">
    <property type="entry name" value="Cat_transpt"/>
</dbReference>
<comment type="subcellular location">
    <subcellularLocation>
        <location evidence="10">Cell inner membrane</location>
        <topology evidence="10">Multi-pass membrane protein</topology>
    </subcellularLocation>
    <subcellularLocation>
        <location evidence="1">Cell membrane</location>
        <topology evidence="1">Multi-pass membrane protein</topology>
    </subcellularLocation>
</comment>
<dbReference type="Pfam" id="PF02386">
    <property type="entry name" value="TrkH"/>
    <property type="match status" value="2"/>
</dbReference>
<evidence type="ECO:0000313" key="13">
    <source>
        <dbReference type="EMBL" id="RKF06431.1"/>
    </source>
</evidence>
<keyword evidence="10" id="KW-0997">Cell inner membrane</keyword>
<keyword evidence="7 12" id="KW-1133">Transmembrane helix</keyword>
<feature type="binding site" evidence="11">
    <location>
        <position position="433"/>
    </location>
    <ligand>
        <name>K(+)</name>
        <dbReference type="ChEBI" id="CHEBI:29103"/>
    </ligand>
</feature>